<dbReference type="RefSeq" id="WP_160319732.1">
    <property type="nucleotide sequence ID" value="NZ_LITU01000077.1"/>
</dbReference>
<keyword evidence="2" id="KW-1185">Reference proteome</keyword>
<organism evidence="1 2">
    <name type="scientific">Paenibacillus xylanivorans</name>
    <dbReference type="NCBI Taxonomy" id="1705561"/>
    <lineage>
        <taxon>Bacteria</taxon>
        <taxon>Bacillati</taxon>
        <taxon>Bacillota</taxon>
        <taxon>Bacilli</taxon>
        <taxon>Bacillales</taxon>
        <taxon>Paenibacillaceae</taxon>
        <taxon>Paenibacillus</taxon>
    </lineage>
</organism>
<dbReference type="AlphaFoldDB" id="A0A0N0C351"/>
<accession>A0A0N0C351</accession>
<evidence type="ECO:0000313" key="1">
    <source>
        <dbReference type="EMBL" id="KOY13845.1"/>
    </source>
</evidence>
<evidence type="ECO:0000313" key="2">
    <source>
        <dbReference type="Proteomes" id="UP000037688"/>
    </source>
</evidence>
<dbReference type="OrthoDB" id="2543325at2"/>
<feature type="non-terminal residue" evidence="1">
    <location>
        <position position="1"/>
    </location>
</feature>
<name>A0A0N0C351_9BACL</name>
<gene>
    <name evidence="1" type="ORF">AMS66_24780</name>
</gene>
<reference evidence="1 2" key="1">
    <citation type="submission" date="2015-08" db="EMBL/GenBank/DDBJ databases">
        <title>Draft genome sequence of cellulolytic and xylanolytic Paenibacillus sp. A59, isolated from a decaying forest soil from Patagonia, Argentina.</title>
        <authorList>
            <person name="Ghio S."/>
            <person name="Caceres A.M."/>
            <person name="Talia P."/>
            <person name="Grasso D."/>
            <person name="Campos E."/>
        </authorList>
    </citation>
    <scope>NUCLEOTIDE SEQUENCE [LARGE SCALE GENOMIC DNA]</scope>
    <source>
        <strain evidence="1 2">A59</strain>
    </source>
</reference>
<comment type="caution">
    <text evidence="1">The sequence shown here is derived from an EMBL/GenBank/DDBJ whole genome shotgun (WGS) entry which is preliminary data.</text>
</comment>
<dbReference type="Proteomes" id="UP000037688">
    <property type="component" value="Unassembled WGS sequence"/>
</dbReference>
<feature type="non-terminal residue" evidence="1">
    <location>
        <position position="114"/>
    </location>
</feature>
<dbReference type="EMBL" id="LITU01000077">
    <property type="protein sequence ID" value="KOY13845.1"/>
    <property type="molecule type" value="Genomic_DNA"/>
</dbReference>
<sequence>FFNAWLEIAGKRSKEISTPSWNEVNTMRDLSFPNVALKYSFVEKTSSSSIEYHYLENEEVSAYKYDCPYQHESAKRNIYTMTSYTPQSVAIQVRRNTQDVVEKKVLQKSVEAYV</sequence>
<protein>
    <submittedName>
        <fullName evidence="1">Uncharacterized protein</fullName>
    </submittedName>
</protein>
<proteinExistence type="predicted"/>